<dbReference type="EMBL" id="JBJQND010000014">
    <property type="protein sequence ID" value="KAL3854002.1"/>
    <property type="molecule type" value="Genomic_DNA"/>
</dbReference>
<feature type="compositionally biased region" description="Polar residues" evidence="1">
    <location>
        <begin position="123"/>
        <end position="134"/>
    </location>
</feature>
<evidence type="ECO:0000313" key="3">
    <source>
        <dbReference type="Proteomes" id="UP001634394"/>
    </source>
</evidence>
<name>A0ABD3V0C1_SINWO</name>
<gene>
    <name evidence="2" type="ORF">ACJMK2_013286</name>
</gene>
<protein>
    <submittedName>
        <fullName evidence="2">Uncharacterized protein</fullName>
    </submittedName>
</protein>
<comment type="caution">
    <text evidence="2">The sequence shown here is derived from an EMBL/GenBank/DDBJ whole genome shotgun (WGS) entry which is preliminary data.</text>
</comment>
<feature type="compositionally biased region" description="Polar residues" evidence="1">
    <location>
        <begin position="104"/>
        <end position="115"/>
    </location>
</feature>
<evidence type="ECO:0000313" key="2">
    <source>
        <dbReference type="EMBL" id="KAL3854002.1"/>
    </source>
</evidence>
<evidence type="ECO:0000256" key="1">
    <source>
        <dbReference type="SAM" id="MobiDB-lite"/>
    </source>
</evidence>
<feature type="region of interest" description="Disordered" evidence="1">
    <location>
        <begin position="104"/>
        <end position="134"/>
    </location>
</feature>
<accession>A0ABD3V0C1</accession>
<sequence>MHTFRAKQNFRNKVSLVTIRAYQRIVKVCLRTAPPRQQIDSTRDLQTTTKTVSGAWDVSQWIPRSHQQISKHNKIKPAKTIRQSNSTEQLFLTTAGFKYTTVQKNPDNQLTSNPRPNAELTLKGNNLKNRSSSPAKLTLAKIFSTTPQNTPKDAKSRPFKPFGDPVSGILTPRPQSPNPNITVPKSLTNYMQLTLDVIMQPGADLCYCSTNTTVVT</sequence>
<dbReference type="Proteomes" id="UP001634394">
    <property type="component" value="Unassembled WGS sequence"/>
</dbReference>
<reference evidence="2 3" key="1">
    <citation type="submission" date="2024-11" db="EMBL/GenBank/DDBJ databases">
        <title>Chromosome-level genome assembly of the freshwater bivalve Anodonta woodiana.</title>
        <authorList>
            <person name="Chen X."/>
        </authorList>
    </citation>
    <scope>NUCLEOTIDE SEQUENCE [LARGE SCALE GENOMIC DNA]</scope>
    <source>
        <strain evidence="2">MN2024</strain>
        <tissue evidence="2">Gills</tissue>
    </source>
</reference>
<dbReference type="AlphaFoldDB" id="A0ABD3V0C1"/>
<keyword evidence="3" id="KW-1185">Reference proteome</keyword>
<organism evidence="2 3">
    <name type="scientific">Sinanodonta woodiana</name>
    <name type="common">Chinese pond mussel</name>
    <name type="synonym">Anodonta woodiana</name>
    <dbReference type="NCBI Taxonomy" id="1069815"/>
    <lineage>
        <taxon>Eukaryota</taxon>
        <taxon>Metazoa</taxon>
        <taxon>Spiralia</taxon>
        <taxon>Lophotrochozoa</taxon>
        <taxon>Mollusca</taxon>
        <taxon>Bivalvia</taxon>
        <taxon>Autobranchia</taxon>
        <taxon>Heteroconchia</taxon>
        <taxon>Palaeoheterodonta</taxon>
        <taxon>Unionida</taxon>
        <taxon>Unionoidea</taxon>
        <taxon>Unionidae</taxon>
        <taxon>Unioninae</taxon>
        <taxon>Sinanodonta</taxon>
    </lineage>
</organism>
<proteinExistence type="predicted"/>